<dbReference type="InterPro" id="IPR032710">
    <property type="entry name" value="NTF2-like_dom_sf"/>
</dbReference>
<evidence type="ECO:0000313" key="3">
    <source>
        <dbReference type="Proteomes" id="UP000193450"/>
    </source>
</evidence>
<dbReference type="Pfam" id="PF12680">
    <property type="entry name" value="SnoaL_2"/>
    <property type="match status" value="1"/>
</dbReference>
<gene>
    <name evidence="2" type="ORF">BST96_06215</name>
</gene>
<name>A0A1X9N9I7_9GAMM</name>
<dbReference type="Gene3D" id="3.10.450.50">
    <property type="match status" value="1"/>
</dbReference>
<keyword evidence="3" id="KW-1185">Reference proteome</keyword>
<dbReference type="EMBL" id="CP019343">
    <property type="protein sequence ID" value="ARN73744.1"/>
    <property type="molecule type" value="Genomic_DNA"/>
</dbReference>
<evidence type="ECO:0000313" key="2">
    <source>
        <dbReference type="EMBL" id="ARN73744.1"/>
    </source>
</evidence>
<dbReference type="SUPFAM" id="SSF54427">
    <property type="entry name" value="NTF2-like"/>
    <property type="match status" value="1"/>
</dbReference>
<feature type="domain" description="SnoaL-like" evidence="1">
    <location>
        <begin position="10"/>
        <end position="111"/>
    </location>
</feature>
<protein>
    <recommendedName>
        <fullName evidence="1">SnoaL-like domain-containing protein</fullName>
    </recommendedName>
</protein>
<evidence type="ECO:0000259" key="1">
    <source>
        <dbReference type="Pfam" id="PF12680"/>
    </source>
</evidence>
<reference evidence="2 3" key="1">
    <citation type="submission" date="2016-11" db="EMBL/GenBank/DDBJ databases">
        <title>Trade-off between light-utilization and light-protection in marine flavobacteria.</title>
        <authorList>
            <person name="Kumagai Y."/>
        </authorList>
    </citation>
    <scope>NUCLEOTIDE SEQUENCE [LARGE SCALE GENOMIC DNA]</scope>
    <source>
        <strain evidence="2 3">NBRC 107125</strain>
    </source>
</reference>
<proteinExistence type="predicted"/>
<dbReference type="OrthoDB" id="8526151at2"/>
<dbReference type="RefSeq" id="WP_085757860.1">
    <property type="nucleotide sequence ID" value="NZ_CP019343.1"/>
</dbReference>
<sequence length="112" mass="12877">MKAGRNQQVIRRLIDAVSDNDKDRILSFFSDDSVYHHPQGSKAIGQEAIWHIIAGVEDQVEQVDWQLDHLQETEAGSVLTEGRVRHLINGDWREFAVKGEFEIRGSKVTQWH</sequence>
<dbReference type="Proteomes" id="UP000193450">
    <property type="component" value="Chromosome"/>
</dbReference>
<accession>A0A1X9N9I7</accession>
<dbReference type="InterPro" id="IPR037401">
    <property type="entry name" value="SnoaL-like"/>
</dbReference>
<organism evidence="2 3">
    <name type="scientific">Oceanicoccus sagamiensis</name>
    <dbReference type="NCBI Taxonomy" id="716816"/>
    <lineage>
        <taxon>Bacteria</taxon>
        <taxon>Pseudomonadati</taxon>
        <taxon>Pseudomonadota</taxon>
        <taxon>Gammaproteobacteria</taxon>
        <taxon>Cellvibrionales</taxon>
        <taxon>Spongiibacteraceae</taxon>
        <taxon>Oceanicoccus</taxon>
    </lineage>
</organism>
<dbReference type="KEGG" id="osg:BST96_06215"/>
<dbReference type="AlphaFoldDB" id="A0A1X9N9I7"/>